<dbReference type="SUPFAM" id="SSF53383">
    <property type="entry name" value="PLP-dependent transferases"/>
    <property type="match status" value="1"/>
</dbReference>
<dbReference type="GO" id="GO:0030170">
    <property type="term" value="F:pyridoxal phosphate binding"/>
    <property type="evidence" value="ECO:0007669"/>
    <property type="project" value="InterPro"/>
</dbReference>
<comment type="cofactor">
    <cofactor evidence="1">
        <name>pyridoxal 5'-phosphate</name>
        <dbReference type="ChEBI" id="CHEBI:597326"/>
    </cofactor>
</comment>
<accession>A0A380RU37</accession>
<evidence type="ECO:0000256" key="4">
    <source>
        <dbReference type="ARBA" id="ARBA00022679"/>
    </source>
</evidence>
<dbReference type="InterPro" id="IPR015422">
    <property type="entry name" value="PyrdxlP-dep_Trfase_small"/>
</dbReference>
<dbReference type="CDD" id="cd00609">
    <property type="entry name" value="AAT_like"/>
    <property type="match status" value="1"/>
</dbReference>
<dbReference type="AlphaFoldDB" id="A0A380RU37"/>
<keyword evidence="3 7" id="KW-0032">Aminotransferase</keyword>
<evidence type="ECO:0000256" key="2">
    <source>
        <dbReference type="ARBA" id="ARBA00007441"/>
    </source>
</evidence>
<dbReference type="Gene3D" id="3.90.1150.10">
    <property type="entry name" value="Aspartate Aminotransferase, domain 1"/>
    <property type="match status" value="1"/>
</dbReference>
<feature type="domain" description="Aminotransferase class I/classII large" evidence="6">
    <location>
        <begin position="31"/>
        <end position="388"/>
    </location>
</feature>
<dbReference type="Proteomes" id="UP000255423">
    <property type="component" value="Unassembled WGS sequence"/>
</dbReference>
<evidence type="ECO:0000313" key="7">
    <source>
        <dbReference type="EMBL" id="SUQ19026.1"/>
    </source>
</evidence>
<dbReference type="RefSeq" id="WP_109571798.1">
    <property type="nucleotide sequence ID" value="NZ_UHJL01000001.1"/>
</dbReference>
<dbReference type="Gene3D" id="3.40.640.10">
    <property type="entry name" value="Type I PLP-dependent aspartate aminotransferase-like (Major domain)"/>
    <property type="match status" value="1"/>
</dbReference>
<dbReference type="EMBL" id="UHJL01000001">
    <property type="protein sequence ID" value="SUQ19026.1"/>
    <property type="molecule type" value="Genomic_DNA"/>
</dbReference>
<evidence type="ECO:0000256" key="5">
    <source>
        <dbReference type="ARBA" id="ARBA00022898"/>
    </source>
</evidence>
<dbReference type="PANTHER" id="PTHR46383:SF1">
    <property type="entry name" value="ASPARTATE AMINOTRANSFERASE"/>
    <property type="match status" value="1"/>
</dbReference>
<dbReference type="GO" id="GO:0006520">
    <property type="term" value="P:amino acid metabolic process"/>
    <property type="evidence" value="ECO:0007669"/>
    <property type="project" value="InterPro"/>
</dbReference>
<proteinExistence type="inferred from homology"/>
<gene>
    <name evidence="7" type="ORF">SAMN05661053_0250</name>
</gene>
<dbReference type="InterPro" id="IPR015424">
    <property type="entry name" value="PyrdxlP-dep_Trfase"/>
</dbReference>
<comment type="similarity">
    <text evidence="2">Belongs to the class-I pyridoxal-phosphate-dependent aminotransferase family.</text>
</comment>
<evidence type="ECO:0000259" key="6">
    <source>
        <dbReference type="Pfam" id="PF00155"/>
    </source>
</evidence>
<dbReference type="PANTHER" id="PTHR46383">
    <property type="entry name" value="ASPARTATE AMINOTRANSFERASE"/>
    <property type="match status" value="1"/>
</dbReference>
<protein>
    <submittedName>
        <fullName evidence="7">Aspartate aminotransferase</fullName>
    </submittedName>
</protein>
<name>A0A380RU37_FIBSU</name>
<dbReference type="PRINTS" id="PR00753">
    <property type="entry name" value="ACCSYNTHASE"/>
</dbReference>
<organism evidence="7 8">
    <name type="scientific">Fibrobacter succinogenes</name>
    <name type="common">Bacteroides succinogenes</name>
    <dbReference type="NCBI Taxonomy" id="833"/>
    <lineage>
        <taxon>Bacteria</taxon>
        <taxon>Pseudomonadati</taxon>
        <taxon>Fibrobacterota</taxon>
        <taxon>Fibrobacteria</taxon>
        <taxon>Fibrobacterales</taxon>
        <taxon>Fibrobacteraceae</taxon>
        <taxon>Fibrobacter</taxon>
    </lineage>
</organism>
<reference evidence="7 8" key="1">
    <citation type="submission" date="2017-08" db="EMBL/GenBank/DDBJ databases">
        <authorList>
            <person name="de Groot N.N."/>
        </authorList>
    </citation>
    <scope>NUCLEOTIDE SEQUENCE [LARGE SCALE GENOMIC DNA]</scope>
    <source>
        <strain evidence="7 8">HM2</strain>
    </source>
</reference>
<dbReference type="InterPro" id="IPR015421">
    <property type="entry name" value="PyrdxlP-dep_Trfase_major"/>
</dbReference>
<dbReference type="InterPro" id="IPR004839">
    <property type="entry name" value="Aminotransferase_I/II_large"/>
</dbReference>
<dbReference type="GO" id="GO:0008483">
    <property type="term" value="F:transaminase activity"/>
    <property type="evidence" value="ECO:0007669"/>
    <property type="project" value="UniProtKB-KW"/>
</dbReference>
<evidence type="ECO:0000256" key="1">
    <source>
        <dbReference type="ARBA" id="ARBA00001933"/>
    </source>
</evidence>
<keyword evidence="4 7" id="KW-0808">Transferase</keyword>
<dbReference type="Pfam" id="PF00155">
    <property type="entry name" value="Aminotran_1_2"/>
    <property type="match status" value="1"/>
</dbReference>
<keyword evidence="5" id="KW-0663">Pyridoxal phosphate</keyword>
<sequence>MKTLSDRTQNIAASLTVAIDTMAKQMIADGKDVVSLGAGEPDFGTPTPIQDAAIDAIRAGKTRYTAPVGILDVRKAVAKKLEEENGLHYDASQIIMTSGAKHAVFNALAALINPSDEVIIPAPYWVTYPELVKWLGGTPVFVEAGIEKNFKIDAEDLRKACTPRTKAILLNNPCNPTGAVYSKSELEALAKEIVAQDIYCISDEVYEYFVYDTEFTSAAVFPGMAERTIVINGFSKSHCMTGWRIGYDAAPAPIAKIIGKIQGQATHHPSNVAQYAALGALNMDKSNVHAMQAAFRKRRAYMLERTSFLKTKPRAPEGAFYLFAPVSDYYGKKTPDGKVIAGSIDFCSALLESKGLAIVPGAAFGDDTCVRFSYAASDENLAKACDRFEAFVKELS</sequence>
<evidence type="ECO:0000256" key="3">
    <source>
        <dbReference type="ARBA" id="ARBA00022576"/>
    </source>
</evidence>
<evidence type="ECO:0000313" key="8">
    <source>
        <dbReference type="Proteomes" id="UP000255423"/>
    </source>
</evidence>
<dbReference type="FunFam" id="3.40.640.10:FF:000033">
    <property type="entry name" value="Aspartate aminotransferase"/>
    <property type="match status" value="1"/>
</dbReference>
<dbReference type="InterPro" id="IPR050596">
    <property type="entry name" value="AspAT/PAT-like"/>
</dbReference>